<reference evidence="1 2" key="1">
    <citation type="submission" date="2020-07" db="EMBL/GenBank/DDBJ databases">
        <title>Bradyrhizobium diversity isolated from nodules of indigenous legumes of Western Australia.</title>
        <authorList>
            <person name="Klepa M.S."/>
        </authorList>
    </citation>
    <scope>NUCLEOTIDE SEQUENCE [LARGE SCALE GENOMIC DNA]</scope>
    <source>
        <strain evidence="1 2">CNPSo 4019</strain>
    </source>
</reference>
<evidence type="ECO:0000313" key="2">
    <source>
        <dbReference type="Proteomes" id="UP001194539"/>
    </source>
</evidence>
<dbReference type="InterPro" id="IPR012340">
    <property type="entry name" value="NA-bd_OB-fold"/>
</dbReference>
<dbReference type="SUPFAM" id="SSF50249">
    <property type="entry name" value="Nucleic acid-binding proteins"/>
    <property type="match status" value="1"/>
</dbReference>
<gene>
    <name evidence="1" type="ORF">H1B27_22935</name>
</gene>
<dbReference type="Gene3D" id="3.30.160.100">
    <property type="entry name" value="Ribosome hibernation promotion factor-like"/>
    <property type="match status" value="1"/>
</dbReference>
<comment type="caution">
    <text evidence="1">The sequence shown here is derived from an EMBL/GenBank/DDBJ whole genome shotgun (WGS) entry which is preliminary data.</text>
</comment>
<dbReference type="SUPFAM" id="SSF69754">
    <property type="entry name" value="Ribosome binding protein Y (YfiA homologue)"/>
    <property type="match status" value="1"/>
</dbReference>
<dbReference type="Pfam" id="PF02482">
    <property type="entry name" value="Ribosomal_S30AE"/>
    <property type="match status" value="1"/>
</dbReference>
<keyword evidence="2" id="KW-1185">Reference proteome</keyword>
<organism evidence="1 2">
    <name type="scientific">Bradyrhizobium diversitatis</name>
    <dbReference type="NCBI Taxonomy" id="2755406"/>
    <lineage>
        <taxon>Bacteria</taxon>
        <taxon>Pseudomonadati</taxon>
        <taxon>Pseudomonadota</taxon>
        <taxon>Alphaproteobacteria</taxon>
        <taxon>Hyphomicrobiales</taxon>
        <taxon>Nitrobacteraceae</taxon>
        <taxon>Bradyrhizobium</taxon>
    </lineage>
</organism>
<dbReference type="RefSeq" id="WP_197967615.1">
    <property type="nucleotide sequence ID" value="NZ_JACEGD010000021.1"/>
</dbReference>
<sequence length="188" mass="20818">MQTPAQIEFEHVTASPKLQAAIDGHIAELEKRYGRATAGRIIVRGPGDRHKTGGQYQVSIRLCLPEGREVNVGRTPKQDERYADLTFAVDDAFKRARRQLQDQVRVMHGQTKLHEGLPVGTVVRIDPSGEFGFLEGTDGQEVYFNRNSVVEGRASIAVGSRVSFVEDLGEKGPRASTVRVLNKHSLRT</sequence>
<evidence type="ECO:0000313" key="1">
    <source>
        <dbReference type="EMBL" id="MBH5389123.1"/>
    </source>
</evidence>
<dbReference type="EMBL" id="JACEGD010000021">
    <property type="protein sequence ID" value="MBH5389123.1"/>
    <property type="molecule type" value="Genomic_DNA"/>
</dbReference>
<name>A0ABS0P7D0_9BRAD</name>
<dbReference type="InterPro" id="IPR036567">
    <property type="entry name" value="RHF-like"/>
</dbReference>
<dbReference type="InterPro" id="IPR003489">
    <property type="entry name" value="RHF/RaiA"/>
</dbReference>
<proteinExistence type="predicted"/>
<dbReference type="Proteomes" id="UP001194539">
    <property type="component" value="Unassembled WGS sequence"/>
</dbReference>
<protein>
    <submittedName>
        <fullName evidence="1">HPF/RaiA family ribosome-associated protein</fullName>
    </submittedName>
</protein>
<accession>A0ABS0P7D0</accession>
<dbReference type="Gene3D" id="2.40.50.140">
    <property type="entry name" value="Nucleic acid-binding proteins"/>
    <property type="match status" value="1"/>
</dbReference>